<sequence length="54" mass="6123">SDLGDRRKQLKFIQLVLINVHGSRHWWLVLDCLVYSIGTEALQDTQLGDSIVDG</sequence>
<proteinExistence type="predicted"/>
<gene>
    <name evidence="1" type="primary">ORF213183</name>
</gene>
<accession>A0A0B7BUN5</accession>
<feature type="non-terminal residue" evidence="1">
    <location>
        <position position="1"/>
    </location>
</feature>
<evidence type="ECO:0000313" key="1">
    <source>
        <dbReference type="EMBL" id="CEK96718.1"/>
    </source>
</evidence>
<name>A0A0B7BUN5_9EUPU</name>
<dbReference type="EMBL" id="HACG01049853">
    <property type="protein sequence ID" value="CEK96718.1"/>
    <property type="molecule type" value="Transcribed_RNA"/>
</dbReference>
<protein>
    <submittedName>
        <fullName evidence="1">Uncharacterized protein</fullName>
    </submittedName>
</protein>
<organism evidence="1">
    <name type="scientific">Arion vulgaris</name>
    <dbReference type="NCBI Taxonomy" id="1028688"/>
    <lineage>
        <taxon>Eukaryota</taxon>
        <taxon>Metazoa</taxon>
        <taxon>Spiralia</taxon>
        <taxon>Lophotrochozoa</taxon>
        <taxon>Mollusca</taxon>
        <taxon>Gastropoda</taxon>
        <taxon>Heterobranchia</taxon>
        <taxon>Euthyneura</taxon>
        <taxon>Panpulmonata</taxon>
        <taxon>Eupulmonata</taxon>
        <taxon>Stylommatophora</taxon>
        <taxon>Helicina</taxon>
        <taxon>Arionoidea</taxon>
        <taxon>Arionidae</taxon>
        <taxon>Arion</taxon>
    </lineage>
</organism>
<reference evidence="1" key="1">
    <citation type="submission" date="2014-12" db="EMBL/GenBank/DDBJ databases">
        <title>Insight into the proteome of Arion vulgaris.</title>
        <authorList>
            <person name="Aradska J."/>
            <person name="Bulat T."/>
            <person name="Smidak R."/>
            <person name="Sarate P."/>
            <person name="Gangsoo J."/>
            <person name="Sialana F."/>
            <person name="Bilban M."/>
            <person name="Lubec G."/>
        </authorList>
    </citation>
    <scope>NUCLEOTIDE SEQUENCE</scope>
    <source>
        <tissue evidence="1">Skin</tissue>
    </source>
</reference>
<dbReference type="AlphaFoldDB" id="A0A0B7BUN5"/>